<feature type="compositionally biased region" description="Low complexity" evidence="1">
    <location>
        <begin position="145"/>
        <end position="155"/>
    </location>
</feature>
<feature type="region of interest" description="Disordered" evidence="1">
    <location>
        <begin position="111"/>
        <end position="161"/>
    </location>
</feature>
<feature type="region of interest" description="Disordered" evidence="1">
    <location>
        <begin position="75"/>
        <end position="99"/>
    </location>
</feature>
<dbReference type="Proteomes" id="UP000325458">
    <property type="component" value="Chromosome"/>
</dbReference>
<organism evidence="2 3">
    <name type="scientific">Streptomyces platensis</name>
    <dbReference type="NCBI Taxonomy" id="58346"/>
    <lineage>
        <taxon>Bacteria</taxon>
        <taxon>Bacillati</taxon>
        <taxon>Actinomycetota</taxon>
        <taxon>Actinomycetes</taxon>
        <taxon>Kitasatosporales</taxon>
        <taxon>Streptomycetaceae</taxon>
        <taxon>Streptomyces</taxon>
    </lineage>
</organism>
<evidence type="ECO:0000313" key="3">
    <source>
        <dbReference type="Proteomes" id="UP000325458"/>
    </source>
</evidence>
<reference evidence="2 3" key="1">
    <citation type="submission" date="2017-09" db="EMBL/GenBank/DDBJ databases">
        <authorList>
            <person name="Lee N."/>
            <person name="Cho B.-K."/>
        </authorList>
    </citation>
    <scope>NUCLEOTIDE SEQUENCE [LARGE SCALE GENOMIC DNA]</scope>
    <source>
        <strain evidence="2 3">ATCC 23948</strain>
    </source>
</reference>
<name>A0AAE6NG94_STRPT</name>
<evidence type="ECO:0000313" key="2">
    <source>
        <dbReference type="EMBL" id="QEV52419.1"/>
    </source>
</evidence>
<protein>
    <submittedName>
        <fullName evidence="2">Uncharacterized protein</fullName>
    </submittedName>
</protein>
<gene>
    <name evidence="2" type="ORF">CP981_12760</name>
</gene>
<feature type="compositionally biased region" description="Low complexity" evidence="1">
    <location>
        <begin position="90"/>
        <end position="99"/>
    </location>
</feature>
<evidence type="ECO:0000256" key="1">
    <source>
        <dbReference type="SAM" id="MobiDB-lite"/>
    </source>
</evidence>
<dbReference type="AlphaFoldDB" id="A0AAE6NG94"/>
<dbReference type="KEGG" id="spla:CP981_12760"/>
<sequence length="161" mass="17128">MTEQSDSPEFRNAVPTTVDEAPATAHAAFRPRCHDGTLASVRVQEFDSGSLFYATLPPTEPRSFGGSHLVISTTDGALPSSPASPRIHRSPATASAAASSLELSLPPCIRWPRPAWRSARGAQRMRPPSRPAHPGPSRRAAHVNSSASRSISKPSAHPPVR</sequence>
<dbReference type="EMBL" id="CP023691">
    <property type="protein sequence ID" value="QEV52419.1"/>
    <property type="molecule type" value="Genomic_DNA"/>
</dbReference>
<feature type="region of interest" description="Disordered" evidence="1">
    <location>
        <begin position="1"/>
        <end position="23"/>
    </location>
</feature>
<proteinExistence type="predicted"/>
<accession>A0AAE6NG94</accession>